<dbReference type="SMART" id="SM01027">
    <property type="entry name" value="Beta-Casp"/>
    <property type="match status" value="1"/>
</dbReference>
<protein>
    <submittedName>
        <fullName evidence="4">MBL fold metallo-hydrolase</fullName>
    </submittedName>
</protein>
<dbReference type="Pfam" id="PF00753">
    <property type="entry name" value="Lactamase_B"/>
    <property type="match status" value="1"/>
</dbReference>
<dbReference type="InterPro" id="IPR036866">
    <property type="entry name" value="RibonucZ/Hydroxyglut_hydro"/>
</dbReference>
<dbReference type="InterPro" id="IPR011108">
    <property type="entry name" value="RMMBL"/>
</dbReference>
<evidence type="ECO:0000259" key="3">
    <source>
        <dbReference type="SMART" id="SM01027"/>
    </source>
</evidence>
<feature type="domain" description="Beta-Casp" evidence="3">
    <location>
        <begin position="254"/>
        <end position="379"/>
    </location>
</feature>
<dbReference type="EMBL" id="CP065938">
    <property type="protein sequence ID" value="UWX04983.1"/>
    <property type="molecule type" value="Genomic_DNA"/>
</dbReference>
<gene>
    <name evidence="4" type="ORF">JBF11_05715</name>
</gene>
<organism evidence="4 5">
    <name type="scientific">Taurinivorans muris</name>
    <dbReference type="NCBI Taxonomy" id="2787751"/>
    <lineage>
        <taxon>Bacteria</taxon>
        <taxon>Pseudomonadati</taxon>
        <taxon>Thermodesulfobacteriota</taxon>
        <taxon>Desulfovibrionia</taxon>
        <taxon>Desulfovibrionales</taxon>
        <taxon>Desulfovibrionaceae</taxon>
        <taxon>Taurinivorans</taxon>
    </lineage>
</organism>
<sequence>MKVQFLGAAQTVTGSCHVIEAAGHRFAVDCGMHQGNNAIEERNFNSELYEPDSLEFILLTHAHIDHSGLIPRIAAHGFKGNVYCTAPTLDFVTLMLEDSAHIQEMEYSWREKQRDRKGKKRKDDLLYSVEEARECIKQFKPVEFNQTFEPVPNIKVTYKYAAHILGAAFIVIDITENGETKRLTFSGDLGRHENMLLFDPQPLEKTDYLFLESTYGNRNHKDDENSLDELANAIERSYKLGGKVIIPTFAVERAQEIIYSLYLIHRRGQLPKNMPIYLDSPLAIKATEVFERYKDDLDFHEIKNDMPSIADFDFKVNYTLGTEESQALNAMEGPAIILSASGMCNAGRIKHHLKHNIWRPETSIVFVGFQAVGTLGRKIVEGATSVNLMNNDLNVSAKIYTINGFSAHAGQNQLLDWVSTIAKCKPHIILIHGEKSAQEELGRLIKEKYALDVTIPAYLDEIELTAKASDDEQVALSLAKHAIPKLDWQFVFDDLDLRFKQLHNKLDHVQERSWEDQTEIHDKVAKLNNDLYKLIAQL</sequence>
<dbReference type="Gene3D" id="3.60.15.10">
    <property type="entry name" value="Ribonuclease Z/Hydroxyacylglutathione hydrolase-like"/>
    <property type="match status" value="1"/>
</dbReference>
<dbReference type="SMART" id="SM00849">
    <property type="entry name" value="Lactamase_B"/>
    <property type="match status" value="1"/>
</dbReference>
<keyword evidence="1" id="KW-0378">Hydrolase</keyword>
<dbReference type="InterPro" id="IPR050698">
    <property type="entry name" value="MBL"/>
</dbReference>
<dbReference type="CDD" id="cd16295">
    <property type="entry name" value="TTHA0252-CPSF-like_MBL-fold"/>
    <property type="match status" value="1"/>
</dbReference>
<dbReference type="PANTHER" id="PTHR11203:SF37">
    <property type="entry name" value="INTEGRATOR COMPLEX SUBUNIT 11"/>
    <property type="match status" value="1"/>
</dbReference>
<dbReference type="PROSITE" id="PS51257">
    <property type="entry name" value="PROKAR_LIPOPROTEIN"/>
    <property type="match status" value="1"/>
</dbReference>
<dbReference type="PANTHER" id="PTHR11203">
    <property type="entry name" value="CLEAVAGE AND POLYADENYLATION SPECIFICITY FACTOR FAMILY MEMBER"/>
    <property type="match status" value="1"/>
</dbReference>
<proteinExistence type="predicted"/>
<reference evidence="4" key="1">
    <citation type="submission" date="2020-12" db="EMBL/GenBank/DDBJ databases">
        <title>Taurinivorans muris gen. nov., sp. nov., fundamental and realized metabolic niche of a ubiquitous sulfidogenic bacterium in the murine intestine.</title>
        <authorList>
            <person name="Ye H."/>
            <person name="Hanson B.T."/>
            <person name="Loy A."/>
        </authorList>
    </citation>
    <scope>NUCLEOTIDE SEQUENCE</scope>
    <source>
        <strain evidence="4">LT0009</strain>
    </source>
</reference>
<evidence type="ECO:0000259" key="2">
    <source>
        <dbReference type="SMART" id="SM00849"/>
    </source>
</evidence>
<evidence type="ECO:0000256" key="1">
    <source>
        <dbReference type="ARBA" id="ARBA00022801"/>
    </source>
</evidence>
<accession>A0ABY5XYL6</accession>
<dbReference type="Pfam" id="PF10996">
    <property type="entry name" value="Beta-Casp"/>
    <property type="match status" value="1"/>
</dbReference>
<dbReference type="InterPro" id="IPR022712">
    <property type="entry name" value="Beta_Casp"/>
</dbReference>
<dbReference type="SUPFAM" id="SSF56281">
    <property type="entry name" value="Metallo-hydrolase/oxidoreductase"/>
    <property type="match status" value="1"/>
</dbReference>
<feature type="domain" description="Metallo-beta-lactamase" evidence="2">
    <location>
        <begin position="13"/>
        <end position="249"/>
    </location>
</feature>
<dbReference type="InterPro" id="IPR001279">
    <property type="entry name" value="Metallo-B-lactamas"/>
</dbReference>
<evidence type="ECO:0000313" key="4">
    <source>
        <dbReference type="EMBL" id="UWX04983.1"/>
    </source>
</evidence>
<dbReference type="Proteomes" id="UP001058120">
    <property type="component" value="Chromosome"/>
</dbReference>
<name>A0ABY5XYL6_9BACT</name>
<keyword evidence="5" id="KW-1185">Reference proteome</keyword>
<dbReference type="Gene3D" id="3.40.50.10890">
    <property type="match status" value="1"/>
</dbReference>
<dbReference type="RefSeq" id="WP_334314538.1">
    <property type="nucleotide sequence ID" value="NZ_CP065938.1"/>
</dbReference>
<evidence type="ECO:0000313" key="5">
    <source>
        <dbReference type="Proteomes" id="UP001058120"/>
    </source>
</evidence>
<dbReference type="Pfam" id="PF07521">
    <property type="entry name" value="RMMBL"/>
    <property type="match status" value="1"/>
</dbReference>